<name>A0A857JQN3_9ALTE</name>
<sequence>MTLIIQLQNEVRLLYFILKAIAKCETPIVVAVIGPAECVGLIMLLHRDLVYERRSSAKIKAQMKCERVVWHNS</sequence>
<dbReference type="InterPro" id="IPR029045">
    <property type="entry name" value="ClpP/crotonase-like_dom_sf"/>
</dbReference>
<dbReference type="KEGG" id="pmes:FX988_04066"/>
<evidence type="ECO:0000313" key="2">
    <source>
        <dbReference type="Proteomes" id="UP000464524"/>
    </source>
</evidence>
<keyword evidence="2" id="KW-1185">Reference proteome</keyword>
<dbReference type="Proteomes" id="UP000464524">
    <property type="component" value="Chromosome"/>
</dbReference>
<proteinExistence type="predicted"/>
<protein>
    <submittedName>
        <fullName evidence="1">Uncharacterized protein</fullName>
    </submittedName>
</protein>
<evidence type="ECO:0000313" key="1">
    <source>
        <dbReference type="EMBL" id="QHJ13786.1"/>
    </source>
</evidence>
<dbReference type="RefSeq" id="WP_217621255.1">
    <property type="nucleotide sequence ID" value="NZ_CP047656.1"/>
</dbReference>
<reference evidence="1 2" key="1">
    <citation type="submission" date="2019-12" db="EMBL/GenBank/DDBJ databases">
        <title>Genome sequencing and assembly of endphytes of Porphyra tenera.</title>
        <authorList>
            <person name="Park J.M."/>
            <person name="Shin R."/>
            <person name="Jo S.H."/>
        </authorList>
    </citation>
    <scope>NUCLEOTIDE SEQUENCE [LARGE SCALE GENOMIC DNA]</scope>
    <source>
        <strain evidence="1 2">GPM4</strain>
    </source>
</reference>
<organism evidence="1 2">
    <name type="scientific">Paraglaciecola mesophila</name>
    <dbReference type="NCBI Taxonomy" id="197222"/>
    <lineage>
        <taxon>Bacteria</taxon>
        <taxon>Pseudomonadati</taxon>
        <taxon>Pseudomonadota</taxon>
        <taxon>Gammaproteobacteria</taxon>
        <taxon>Alteromonadales</taxon>
        <taxon>Alteromonadaceae</taxon>
        <taxon>Paraglaciecola</taxon>
    </lineage>
</organism>
<accession>A0A857JQN3</accession>
<dbReference type="SUPFAM" id="SSF52096">
    <property type="entry name" value="ClpP/crotonase"/>
    <property type="match status" value="1"/>
</dbReference>
<dbReference type="AlphaFoldDB" id="A0A857JQN3"/>
<dbReference type="EMBL" id="CP047656">
    <property type="protein sequence ID" value="QHJ13786.1"/>
    <property type="molecule type" value="Genomic_DNA"/>
</dbReference>
<gene>
    <name evidence="1" type="ORF">FX988_04066</name>
</gene>